<proteinExistence type="predicted"/>
<evidence type="ECO:0000313" key="1">
    <source>
        <dbReference type="EMBL" id="JAH50714.1"/>
    </source>
</evidence>
<reference evidence="1" key="1">
    <citation type="submission" date="2014-11" db="EMBL/GenBank/DDBJ databases">
        <authorList>
            <person name="Amaro Gonzalez C."/>
        </authorList>
    </citation>
    <scope>NUCLEOTIDE SEQUENCE</scope>
</reference>
<reference evidence="1" key="2">
    <citation type="journal article" date="2015" name="Fish Shellfish Immunol.">
        <title>Early steps in the European eel (Anguilla anguilla)-Vibrio vulnificus interaction in the gills: Role of the RtxA13 toxin.</title>
        <authorList>
            <person name="Callol A."/>
            <person name="Pajuelo D."/>
            <person name="Ebbesson L."/>
            <person name="Teles M."/>
            <person name="MacKenzie S."/>
            <person name="Amaro C."/>
        </authorList>
    </citation>
    <scope>NUCLEOTIDE SEQUENCE</scope>
</reference>
<sequence>MLSLKELLIFCYLA</sequence>
<protein>
    <submittedName>
        <fullName evidence="1">Uncharacterized protein</fullName>
    </submittedName>
</protein>
<accession>A0A0E9TAH8</accession>
<name>A0A0E9TAH8_ANGAN</name>
<organism evidence="1">
    <name type="scientific">Anguilla anguilla</name>
    <name type="common">European freshwater eel</name>
    <name type="synonym">Muraena anguilla</name>
    <dbReference type="NCBI Taxonomy" id="7936"/>
    <lineage>
        <taxon>Eukaryota</taxon>
        <taxon>Metazoa</taxon>
        <taxon>Chordata</taxon>
        <taxon>Craniata</taxon>
        <taxon>Vertebrata</taxon>
        <taxon>Euteleostomi</taxon>
        <taxon>Actinopterygii</taxon>
        <taxon>Neopterygii</taxon>
        <taxon>Teleostei</taxon>
        <taxon>Anguilliformes</taxon>
        <taxon>Anguillidae</taxon>
        <taxon>Anguilla</taxon>
    </lineage>
</organism>
<dbReference type="EMBL" id="GBXM01057863">
    <property type="protein sequence ID" value="JAH50714.1"/>
    <property type="molecule type" value="Transcribed_RNA"/>
</dbReference>